<dbReference type="AlphaFoldDB" id="A0A7G5BXK3"/>
<dbReference type="PANTHER" id="PTHR47505">
    <property type="entry name" value="DNA UTILIZATION PROTEIN YHGH"/>
    <property type="match status" value="1"/>
</dbReference>
<proteinExistence type="inferred from homology"/>
<dbReference type="InterPro" id="IPR000836">
    <property type="entry name" value="PRTase_dom"/>
</dbReference>
<keyword evidence="3" id="KW-1185">Reference proteome</keyword>
<name>A0A7G5BXK3_9BACL</name>
<comment type="similarity">
    <text evidence="1">Belongs to the ComF/GntX family.</text>
</comment>
<dbReference type="InterPro" id="IPR029057">
    <property type="entry name" value="PRTase-like"/>
</dbReference>
<evidence type="ECO:0000256" key="1">
    <source>
        <dbReference type="ARBA" id="ARBA00008007"/>
    </source>
</evidence>
<sequence>MPLNLSSWFAPAARNCPVCGRTASRGINPVSVPVKHPEPRRILTSLCGACRQCIPWIAYPVCRICGRAERCEDCVRRQNRHYAFSRSAVRYDQRMKEWLALYKYRGNEGLEGVLAAMLSFAYERLSEVSQYGFDAVTAVPLAPERLRDRGYNQAERLATRLAEWYGLNYRPLLLRLRHTEKQSLKNRRSRVTDMRGIFSAVPSDSISERIILVDDIYTTGSTLDECARVLTQAVQSGMSREVYGVLWARS</sequence>
<evidence type="ECO:0000313" key="3">
    <source>
        <dbReference type="Proteomes" id="UP000515679"/>
    </source>
</evidence>
<protein>
    <submittedName>
        <fullName evidence="2">ComF family protein</fullName>
    </submittedName>
</protein>
<gene>
    <name evidence="2" type="ORF">FPL14_11205</name>
</gene>
<reference evidence="2 3" key="1">
    <citation type="submission" date="2019-07" db="EMBL/GenBank/DDBJ databases">
        <authorList>
            <person name="Kim J.K."/>
            <person name="Cheong H.-M."/>
            <person name="Choi Y."/>
            <person name="Hwang K.J."/>
            <person name="Lee S."/>
            <person name="Choi C."/>
        </authorList>
    </citation>
    <scope>NUCLEOTIDE SEQUENCE [LARGE SCALE GENOMIC DNA]</scope>
    <source>
        <strain evidence="2 3">KS 22</strain>
    </source>
</reference>
<dbReference type="Proteomes" id="UP000515679">
    <property type="component" value="Chromosome"/>
</dbReference>
<dbReference type="KEGG" id="cchl:FPL14_11205"/>
<accession>A0A7G5BXK3</accession>
<organism evidence="2 3">
    <name type="scientific">Cohnella cholangitidis</name>
    <dbReference type="NCBI Taxonomy" id="2598458"/>
    <lineage>
        <taxon>Bacteria</taxon>
        <taxon>Bacillati</taxon>
        <taxon>Bacillota</taxon>
        <taxon>Bacilli</taxon>
        <taxon>Bacillales</taxon>
        <taxon>Paenibacillaceae</taxon>
        <taxon>Cohnella</taxon>
    </lineage>
</organism>
<evidence type="ECO:0000313" key="2">
    <source>
        <dbReference type="EMBL" id="QMV41687.1"/>
    </source>
</evidence>
<dbReference type="RefSeq" id="WP_182303027.1">
    <property type="nucleotide sequence ID" value="NZ_CP041969.1"/>
</dbReference>
<dbReference type="InterPro" id="IPR051910">
    <property type="entry name" value="ComF/GntX_DNA_util-trans"/>
</dbReference>
<dbReference type="Gene3D" id="3.40.50.2020">
    <property type="match status" value="1"/>
</dbReference>
<dbReference type="EMBL" id="CP041969">
    <property type="protein sequence ID" value="QMV41687.1"/>
    <property type="molecule type" value="Genomic_DNA"/>
</dbReference>
<dbReference type="CDD" id="cd06223">
    <property type="entry name" value="PRTases_typeI"/>
    <property type="match status" value="1"/>
</dbReference>
<dbReference type="SUPFAM" id="SSF53271">
    <property type="entry name" value="PRTase-like"/>
    <property type="match status" value="1"/>
</dbReference>
<dbReference type="PANTHER" id="PTHR47505:SF1">
    <property type="entry name" value="DNA UTILIZATION PROTEIN YHGH"/>
    <property type="match status" value="1"/>
</dbReference>